<protein>
    <submittedName>
        <fullName evidence="4">Uncharacterized protein</fullName>
    </submittedName>
</protein>
<gene>
    <name evidence="4" type="ORF">AUR64_05930</name>
</gene>
<dbReference type="STRING" id="1514971.AUR64_05930"/>
<dbReference type="EMBL" id="LOPU01000016">
    <property type="protein sequence ID" value="KTG10731.1"/>
    <property type="molecule type" value="Genomic_DNA"/>
</dbReference>
<dbReference type="Pfam" id="PF25137">
    <property type="entry name" value="ADH_Fe_C"/>
    <property type="match status" value="1"/>
</dbReference>
<keyword evidence="5" id="KW-1185">Reference proteome</keyword>
<dbReference type="GO" id="GO:0004022">
    <property type="term" value="F:alcohol dehydrogenase (NAD+) activity"/>
    <property type="evidence" value="ECO:0007669"/>
    <property type="project" value="TreeGrafter"/>
</dbReference>
<dbReference type="CDD" id="cd14866">
    <property type="entry name" value="Fe-ADH-like"/>
    <property type="match status" value="1"/>
</dbReference>
<reference evidence="4 5" key="1">
    <citation type="submission" date="2015-12" db="EMBL/GenBank/DDBJ databases">
        <title>Haloprofundus marisrubri gen. nov., sp. nov., an extremely halophilic archaeon isolated from the Discovery deep brine-seawater interface in the Red Sea.</title>
        <authorList>
            <person name="Zhang G."/>
            <person name="Stingl U."/>
            <person name="Rashid M."/>
        </authorList>
    </citation>
    <scope>NUCLEOTIDE SEQUENCE [LARGE SCALE GENOMIC DNA]</scope>
    <source>
        <strain evidence="4 5">SB9</strain>
    </source>
</reference>
<name>A0A0W1RBG7_9EURY</name>
<keyword evidence="1" id="KW-0560">Oxidoreductase</keyword>
<dbReference type="PANTHER" id="PTHR11496:SF83">
    <property type="entry name" value="HYDROXYACID-OXOACID TRANSHYDROGENASE, MITOCHONDRIAL"/>
    <property type="match status" value="1"/>
</dbReference>
<dbReference type="Pfam" id="PF00465">
    <property type="entry name" value="Fe-ADH"/>
    <property type="match status" value="1"/>
</dbReference>
<feature type="domain" description="Fe-containing alcohol dehydrogenase-like C-terminal" evidence="3">
    <location>
        <begin position="197"/>
        <end position="393"/>
    </location>
</feature>
<dbReference type="AlphaFoldDB" id="A0A0W1RBG7"/>
<dbReference type="GO" id="GO:0046872">
    <property type="term" value="F:metal ion binding"/>
    <property type="evidence" value="ECO:0007669"/>
    <property type="project" value="InterPro"/>
</dbReference>
<dbReference type="InterPro" id="IPR056798">
    <property type="entry name" value="ADH_Fe_C"/>
</dbReference>
<evidence type="ECO:0000259" key="2">
    <source>
        <dbReference type="Pfam" id="PF00465"/>
    </source>
</evidence>
<evidence type="ECO:0000259" key="3">
    <source>
        <dbReference type="Pfam" id="PF25137"/>
    </source>
</evidence>
<dbReference type="OrthoDB" id="57329at2157"/>
<dbReference type="PANTHER" id="PTHR11496">
    <property type="entry name" value="ALCOHOL DEHYDROGENASE"/>
    <property type="match status" value="1"/>
</dbReference>
<dbReference type="Gene3D" id="1.20.1090.10">
    <property type="entry name" value="Dehydroquinate synthase-like - alpha domain"/>
    <property type="match status" value="1"/>
</dbReference>
<accession>A0A0W1RBG7</accession>
<dbReference type="SUPFAM" id="SSF56796">
    <property type="entry name" value="Dehydroquinate synthase-like"/>
    <property type="match status" value="1"/>
</dbReference>
<organism evidence="4 5">
    <name type="scientific">Haloprofundus marisrubri</name>
    <dbReference type="NCBI Taxonomy" id="1514971"/>
    <lineage>
        <taxon>Archaea</taxon>
        <taxon>Methanobacteriati</taxon>
        <taxon>Methanobacteriota</taxon>
        <taxon>Stenosarchaea group</taxon>
        <taxon>Halobacteria</taxon>
        <taxon>Halobacteriales</taxon>
        <taxon>Haloferacaceae</taxon>
        <taxon>Haloprofundus</taxon>
    </lineage>
</organism>
<dbReference type="Gene3D" id="3.40.50.1970">
    <property type="match status" value="1"/>
</dbReference>
<sequence>MVREHQYEAARFLWGEGAIERMGEVLAAAGVDRAMVVCGEHVGANEELMDSVENALGDRHVHTYTGARGDTPLGTVETGVETFEQHDADGLVSVGGGSASDTAKAISVFAAEEGRTLHEMKTQTTDDGESHIPDLPAPKTPVFAVSTTLSAAEVSNIFGVTDEKAGDKVVILDEKIRPRVCVYDPAATATTPASTIASTGMNALDHAVEILYSDGHAENPFYQATAEKAIDLLVTNLPAAVNDRDPEALAAAQLGAGLSGFGIVGGISINHGINHPLCARHPVSHGDGNSILLPHGIRFTYDAVPERMARLAGALGVEVEGGKATDEATLEAMCDVVRELQEEIGVPYRLRDVGVDRDDFEAMAEIAAHDSAMANNPKRVTASDIVALLEAAW</sequence>
<feature type="domain" description="Alcohol dehydrogenase iron-type/glycerol dehydrogenase GldA" evidence="2">
    <location>
        <begin position="11"/>
        <end position="185"/>
    </location>
</feature>
<comment type="caution">
    <text evidence="4">The sequence shown here is derived from an EMBL/GenBank/DDBJ whole genome shotgun (WGS) entry which is preliminary data.</text>
</comment>
<dbReference type="InterPro" id="IPR001670">
    <property type="entry name" value="ADH_Fe/GldA"/>
</dbReference>
<evidence type="ECO:0000313" key="5">
    <source>
        <dbReference type="Proteomes" id="UP000054387"/>
    </source>
</evidence>
<evidence type="ECO:0000313" key="4">
    <source>
        <dbReference type="EMBL" id="KTG10731.1"/>
    </source>
</evidence>
<dbReference type="RefSeq" id="WP_058580529.1">
    <property type="nucleotide sequence ID" value="NZ_LOPU01000016.1"/>
</dbReference>
<dbReference type="Proteomes" id="UP000054387">
    <property type="component" value="Unassembled WGS sequence"/>
</dbReference>
<evidence type="ECO:0000256" key="1">
    <source>
        <dbReference type="ARBA" id="ARBA00023002"/>
    </source>
</evidence>
<proteinExistence type="predicted"/>
<dbReference type="InterPro" id="IPR039697">
    <property type="entry name" value="Alcohol_dehydrogenase_Fe"/>
</dbReference>